<feature type="transmembrane region" description="Helical" evidence="2">
    <location>
        <begin position="77"/>
        <end position="95"/>
    </location>
</feature>
<dbReference type="PANTHER" id="PTHR10217:SF435">
    <property type="entry name" value="POTASSIUM VOLTAGE-GATED CHANNEL PROTEIN EAG"/>
    <property type="match status" value="1"/>
</dbReference>
<comment type="caution">
    <text evidence="4">The sequence shown here is derived from an EMBL/GenBank/DDBJ whole genome shotgun (WGS) entry which is preliminary data.</text>
</comment>
<dbReference type="AlphaFoldDB" id="A0A9P1DQX9"/>
<feature type="region of interest" description="Disordered" evidence="1">
    <location>
        <begin position="1"/>
        <end position="36"/>
    </location>
</feature>
<dbReference type="PANTHER" id="PTHR10217">
    <property type="entry name" value="VOLTAGE AND LIGAND GATED POTASSIUM CHANNEL"/>
    <property type="match status" value="1"/>
</dbReference>
<keyword evidence="2" id="KW-0472">Membrane</keyword>
<accession>A0A9P1DQX9</accession>
<dbReference type="Gene3D" id="1.10.287.70">
    <property type="match status" value="1"/>
</dbReference>
<keyword evidence="2" id="KW-0812">Transmembrane</keyword>
<dbReference type="EMBL" id="CAMXCT030006168">
    <property type="protein sequence ID" value="CAL4801382.1"/>
    <property type="molecule type" value="Genomic_DNA"/>
</dbReference>
<dbReference type="InterPro" id="IPR013099">
    <property type="entry name" value="K_chnl_dom"/>
</dbReference>
<feature type="transmembrane region" description="Helical" evidence="2">
    <location>
        <begin position="46"/>
        <end position="65"/>
    </location>
</feature>
<sequence>MSGHKEEDSGGRRAEDGAWERTFPSSGRREKHPRRMLSQMRGDSAWRVYVTSFYFCSYTLTSVGYGDLGPKNILERAFCTGMVLTAGICWAYILGQVCAIVTDITEDAERTGSGGYLILWSHPSARPKEAVVATLPDELFDWLDQGVQKIAQLEMLMIAHALIKSAGRSGVIAQALKAKVHSFEGNNDQIKAI</sequence>
<keyword evidence="5" id="KW-0813">Transport</keyword>
<evidence type="ECO:0000256" key="2">
    <source>
        <dbReference type="SAM" id="Phobius"/>
    </source>
</evidence>
<dbReference type="Pfam" id="PF07885">
    <property type="entry name" value="Ion_trans_2"/>
    <property type="match status" value="1"/>
</dbReference>
<dbReference type="InterPro" id="IPR050818">
    <property type="entry name" value="KCNH_animal-type"/>
</dbReference>
<keyword evidence="6" id="KW-1185">Reference proteome</keyword>
<evidence type="ECO:0000313" key="6">
    <source>
        <dbReference type="Proteomes" id="UP001152797"/>
    </source>
</evidence>
<organism evidence="4">
    <name type="scientific">Cladocopium goreaui</name>
    <dbReference type="NCBI Taxonomy" id="2562237"/>
    <lineage>
        <taxon>Eukaryota</taxon>
        <taxon>Sar</taxon>
        <taxon>Alveolata</taxon>
        <taxon>Dinophyceae</taxon>
        <taxon>Suessiales</taxon>
        <taxon>Symbiodiniaceae</taxon>
        <taxon>Cladocopium</taxon>
    </lineage>
</organism>
<proteinExistence type="predicted"/>
<evidence type="ECO:0000259" key="3">
    <source>
        <dbReference type="Pfam" id="PF07885"/>
    </source>
</evidence>
<feature type="domain" description="Potassium channel" evidence="3">
    <location>
        <begin position="49"/>
        <end position="97"/>
    </location>
</feature>
<dbReference type="EMBL" id="CAMXCT020006168">
    <property type="protein sequence ID" value="CAL1167445.1"/>
    <property type="molecule type" value="Genomic_DNA"/>
</dbReference>
<gene>
    <name evidence="4" type="ORF">C1SCF055_LOCUS38999</name>
</gene>
<evidence type="ECO:0000313" key="4">
    <source>
        <dbReference type="EMBL" id="CAI4014070.1"/>
    </source>
</evidence>
<reference evidence="4" key="1">
    <citation type="submission" date="2022-10" db="EMBL/GenBank/DDBJ databases">
        <authorList>
            <person name="Chen Y."/>
            <person name="Dougan E. K."/>
            <person name="Chan C."/>
            <person name="Rhodes N."/>
            <person name="Thang M."/>
        </authorList>
    </citation>
    <scope>NUCLEOTIDE SEQUENCE</scope>
</reference>
<dbReference type="SUPFAM" id="SSF81324">
    <property type="entry name" value="Voltage-gated potassium channels"/>
    <property type="match status" value="1"/>
</dbReference>
<evidence type="ECO:0000256" key="1">
    <source>
        <dbReference type="SAM" id="MobiDB-lite"/>
    </source>
</evidence>
<protein>
    <submittedName>
        <fullName evidence="5">Potassium voltage-gated channel subfamily H member 1 (Ether-a-go-go potassium channel 1) (EAG channel 1) (BEAG) (Voltage-gated potassium channel subunit Kv10.1)</fullName>
    </submittedName>
</protein>
<dbReference type="OrthoDB" id="426293at2759"/>
<dbReference type="Proteomes" id="UP001152797">
    <property type="component" value="Unassembled WGS sequence"/>
</dbReference>
<dbReference type="EMBL" id="CAMXCT010006168">
    <property type="protein sequence ID" value="CAI4014070.1"/>
    <property type="molecule type" value="Genomic_DNA"/>
</dbReference>
<evidence type="ECO:0000313" key="5">
    <source>
        <dbReference type="EMBL" id="CAL4801382.1"/>
    </source>
</evidence>
<keyword evidence="5" id="KW-0406">Ion transport</keyword>
<dbReference type="GO" id="GO:0005249">
    <property type="term" value="F:voltage-gated potassium channel activity"/>
    <property type="evidence" value="ECO:0007669"/>
    <property type="project" value="TreeGrafter"/>
</dbReference>
<feature type="compositionally biased region" description="Basic and acidic residues" evidence="1">
    <location>
        <begin position="1"/>
        <end position="19"/>
    </location>
</feature>
<dbReference type="GO" id="GO:0005886">
    <property type="term" value="C:plasma membrane"/>
    <property type="evidence" value="ECO:0007669"/>
    <property type="project" value="TreeGrafter"/>
</dbReference>
<keyword evidence="2" id="KW-1133">Transmembrane helix</keyword>
<name>A0A9P1DQX9_9DINO</name>
<reference evidence="5 6" key="2">
    <citation type="submission" date="2024-05" db="EMBL/GenBank/DDBJ databases">
        <authorList>
            <person name="Chen Y."/>
            <person name="Shah S."/>
            <person name="Dougan E. K."/>
            <person name="Thang M."/>
            <person name="Chan C."/>
        </authorList>
    </citation>
    <scope>NUCLEOTIDE SEQUENCE [LARGE SCALE GENOMIC DNA]</scope>
</reference>
<dbReference type="GO" id="GO:0042391">
    <property type="term" value="P:regulation of membrane potential"/>
    <property type="evidence" value="ECO:0007669"/>
    <property type="project" value="TreeGrafter"/>
</dbReference>
<keyword evidence="5" id="KW-0407">Ion channel</keyword>